<keyword evidence="3 4" id="KW-0268">Exocytosis</keyword>
<reference evidence="6" key="1">
    <citation type="journal article" date="2020" name="BMC">
        <title>Leishmania infection induces a limited differential gene expression in the sand fly midgut.</title>
        <authorList>
            <person name="Coutinho-Abreu I.V."/>
            <person name="Serafim T.D."/>
            <person name="Meneses C."/>
            <person name="Kamhawi S."/>
            <person name="Oliveira F."/>
            <person name="Valenzuela J.G."/>
        </authorList>
    </citation>
    <scope>NUCLEOTIDE SEQUENCE</scope>
    <source>
        <strain evidence="6">Jacobina</strain>
        <tissue evidence="6">Midgut</tissue>
    </source>
</reference>
<dbReference type="InterPro" id="IPR029175">
    <property type="entry name" value="EXOC2/Sec5"/>
</dbReference>
<dbReference type="GO" id="GO:0006887">
    <property type="term" value="P:exocytosis"/>
    <property type="evidence" value="ECO:0007669"/>
    <property type="project" value="UniProtKB-KW"/>
</dbReference>
<dbReference type="EMBL" id="GITU01008131">
    <property type="protein sequence ID" value="MBC1176834.1"/>
    <property type="molecule type" value="Transcribed_RNA"/>
</dbReference>
<protein>
    <recommendedName>
        <fullName evidence="4">Exocyst complex component 2</fullName>
    </recommendedName>
</protein>
<feature type="domain" description="Exocyst complex component EXOC2/Sec5 N-terminal" evidence="5">
    <location>
        <begin position="2"/>
        <end position="384"/>
    </location>
</feature>
<evidence type="ECO:0000313" key="6">
    <source>
        <dbReference type="EMBL" id="MBC1176834.1"/>
    </source>
</evidence>
<dbReference type="AlphaFoldDB" id="A0A7G3AXB2"/>
<organism evidence="6">
    <name type="scientific">Lutzomyia longipalpis</name>
    <name type="common">Sand fly</name>
    <dbReference type="NCBI Taxonomy" id="7200"/>
    <lineage>
        <taxon>Eukaryota</taxon>
        <taxon>Metazoa</taxon>
        <taxon>Ecdysozoa</taxon>
        <taxon>Arthropoda</taxon>
        <taxon>Hexapoda</taxon>
        <taxon>Insecta</taxon>
        <taxon>Pterygota</taxon>
        <taxon>Neoptera</taxon>
        <taxon>Endopterygota</taxon>
        <taxon>Diptera</taxon>
        <taxon>Nematocera</taxon>
        <taxon>Psychodoidea</taxon>
        <taxon>Psychodidae</taxon>
        <taxon>Lutzomyia</taxon>
        <taxon>Lutzomyia</taxon>
    </lineage>
</organism>
<keyword evidence="2 4" id="KW-0813">Transport</keyword>
<dbReference type="PANTHER" id="PTHR13043:SF1">
    <property type="entry name" value="EXOCYST COMPLEX COMPONENT 2"/>
    <property type="match status" value="1"/>
</dbReference>
<keyword evidence="4" id="KW-0653">Protein transport</keyword>
<dbReference type="PANTHER" id="PTHR13043">
    <property type="entry name" value="EXOCYST COMPLEX COMPONENT SEC5"/>
    <property type="match status" value="1"/>
</dbReference>
<comment type="similarity">
    <text evidence="1 4">Belongs to the SEC5 family.</text>
</comment>
<dbReference type="GO" id="GO:0015031">
    <property type="term" value="P:protein transport"/>
    <property type="evidence" value="ECO:0007669"/>
    <property type="project" value="UniProtKB-KW"/>
</dbReference>
<sequence>MNQFLQWLPNCLRFVRICYASLIRLDLPSEVLDIVQKLIDEIRLNCLATILKKAIDRTGNLGKKETWAMDVPEFPGATLLPSLLEEIIRETLEECQSTCLTPEVRENELLEAHSEGQREMSQRLREILDAFCGVIEDLALNRDDEESRRGPIISQVIGFPTSAAINGAVDDKFSVISWEQKILCCLANCSYCSKIFFTHIGNIFGRFDYPIPKLAIESSRTTANTLFSTLLDMYVEHKSDPLVGTIEPSMYISRFQWDSVVRVERVRPYAYECIDNLAGVYSEILSISPSLLRPILEPIVQTVAEELARLMTCVQKFSPAGALQAHVDISLIRDALKLYSNATAKSHFTEALEVLPALSDKDIPKAEEVLHKVKQSMKLQLLCFSIANPV</sequence>
<dbReference type="GO" id="GO:0006893">
    <property type="term" value="P:Golgi to plasma membrane transport"/>
    <property type="evidence" value="ECO:0007669"/>
    <property type="project" value="UniProtKB-UniRule"/>
</dbReference>
<proteinExistence type="inferred from homology"/>
<evidence type="ECO:0000256" key="4">
    <source>
        <dbReference type="RuleBase" id="RU365069"/>
    </source>
</evidence>
<evidence type="ECO:0000259" key="5">
    <source>
        <dbReference type="Pfam" id="PF15469"/>
    </source>
</evidence>
<comment type="subunit">
    <text evidence="4">Component of the exocyst complex.</text>
</comment>
<dbReference type="VEuPathDB" id="VectorBase:LLONM1_010337"/>
<evidence type="ECO:0000256" key="2">
    <source>
        <dbReference type="ARBA" id="ARBA00022448"/>
    </source>
</evidence>
<evidence type="ECO:0000256" key="3">
    <source>
        <dbReference type="ARBA" id="ARBA00022483"/>
    </source>
</evidence>
<dbReference type="Pfam" id="PF15469">
    <property type="entry name" value="Sec5"/>
    <property type="match status" value="1"/>
</dbReference>
<name>A0A7G3AXB2_LUTLO</name>
<accession>A0A7G3AXB2</accession>
<dbReference type="InterPro" id="IPR039481">
    <property type="entry name" value="EXOC2/Sec5_N_dom"/>
</dbReference>
<comment type="function">
    <text evidence="4">Component of the exocyst complex involved in the docking of exocytic vesicles with fusion sites on the plasma membrane.</text>
</comment>
<evidence type="ECO:0000256" key="1">
    <source>
        <dbReference type="ARBA" id="ARBA00010578"/>
    </source>
</evidence>
<dbReference type="GO" id="GO:0000145">
    <property type="term" value="C:exocyst"/>
    <property type="evidence" value="ECO:0007669"/>
    <property type="project" value="UniProtKB-UniRule"/>
</dbReference>